<organism evidence="2 3">
    <name type="scientific">Latimeria chalumnae</name>
    <name type="common">Coelacanth</name>
    <dbReference type="NCBI Taxonomy" id="7897"/>
    <lineage>
        <taxon>Eukaryota</taxon>
        <taxon>Metazoa</taxon>
        <taxon>Chordata</taxon>
        <taxon>Craniata</taxon>
        <taxon>Vertebrata</taxon>
        <taxon>Euteleostomi</taxon>
        <taxon>Coelacanthiformes</taxon>
        <taxon>Coelacanthidae</taxon>
        <taxon>Latimeria</taxon>
    </lineage>
</organism>
<sequence length="143" mass="16337">MKLLDILPTRGPRAFGKFLESLHDFPWIREKLSEAENQENLGIPEEWIPSIPEHILNSTPTDKQLNKIASRLGPEWERLAVDLGLSQANIYRCKEDHLNNNHSQIMAAFVLWKQQSGRKATFQCLLEALKAAEVDLSVLDHIV</sequence>
<gene>
    <name evidence="2" type="primary">CRADD</name>
</gene>
<dbReference type="OMA" id="EEWIPSI"/>
<dbReference type="EMBL" id="AFYH01182639">
    <property type="status" value="NOT_ANNOTATED_CDS"/>
    <property type="molecule type" value="Genomic_DNA"/>
</dbReference>
<feature type="domain" description="Death" evidence="1">
    <location>
        <begin position="61"/>
        <end position="130"/>
    </location>
</feature>
<dbReference type="SUPFAM" id="SSF47986">
    <property type="entry name" value="DEATH domain"/>
    <property type="match status" value="2"/>
</dbReference>
<evidence type="ECO:0000259" key="1">
    <source>
        <dbReference type="PROSITE" id="PS50017"/>
    </source>
</evidence>
<dbReference type="InterPro" id="IPR000488">
    <property type="entry name" value="Death_dom"/>
</dbReference>
<dbReference type="InterPro" id="IPR011029">
    <property type="entry name" value="DEATH-like_dom_sf"/>
</dbReference>
<name>M3XL60_LATCH</name>
<dbReference type="EMBL" id="AFYH01182640">
    <property type="status" value="NOT_ANNOTATED_CDS"/>
    <property type="molecule type" value="Genomic_DNA"/>
</dbReference>
<dbReference type="InParanoid" id="M3XL60"/>
<dbReference type="Ensembl" id="ENSLACT00000025488.1">
    <property type="protein sequence ID" value="ENSLACP00000023466.1"/>
    <property type="gene ID" value="ENSLACG00000022403.1"/>
</dbReference>
<evidence type="ECO:0000313" key="3">
    <source>
        <dbReference type="Proteomes" id="UP000008672"/>
    </source>
</evidence>
<dbReference type="InterPro" id="IPR037939">
    <property type="entry name" value="CRADD"/>
</dbReference>
<dbReference type="HOGENOM" id="CLU_118159_0_0_1"/>
<dbReference type="PANTHER" id="PTHR15034:SF5">
    <property type="entry name" value="DEATH DOMAIN-CONTAINING PROTEIN CRADD"/>
    <property type="match status" value="1"/>
</dbReference>
<dbReference type="EMBL" id="AFYH01182641">
    <property type="status" value="NOT_ANNOTATED_CDS"/>
    <property type="molecule type" value="Genomic_DNA"/>
</dbReference>
<dbReference type="SMART" id="SM00005">
    <property type="entry name" value="DEATH"/>
    <property type="match status" value="1"/>
</dbReference>
<reference evidence="2" key="2">
    <citation type="submission" date="2025-08" db="UniProtKB">
        <authorList>
            <consortium name="Ensembl"/>
        </authorList>
    </citation>
    <scope>IDENTIFICATION</scope>
</reference>
<dbReference type="GO" id="GO:0002020">
    <property type="term" value="F:protease binding"/>
    <property type="evidence" value="ECO:0007669"/>
    <property type="project" value="InterPro"/>
</dbReference>
<dbReference type="STRING" id="7897.ENSLACP00000023466"/>
<dbReference type="InterPro" id="IPR037926">
    <property type="entry name" value="CRADD_Death"/>
</dbReference>
<dbReference type="GO" id="GO:0070513">
    <property type="term" value="F:death domain binding"/>
    <property type="evidence" value="ECO:0007669"/>
    <property type="project" value="InterPro"/>
</dbReference>
<proteinExistence type="predicted"/>
<dbReference type="PANTHER" id="PTHR15034">
    <property type="entry name" value="DEATH DOMAIN-CONTAINING PROTEIN CRADD"/>
    <property type="match status" value="1"/>
</dbReference>
<dbReference type="PROSITE" id="PS50017">
    <property type="entry name" value="DEATH_DOMAIN"/>
    <property type="match status" value="1"/>
</dbReference>
<dbReference type="Gene3D" id="1.10.533.10">
    <property type="entry name" value="Death Domain, Fas"/>
    <property type="match status" value="2"/>
</dbReference>
<dbReference type="FunCoup" id="M3XL60">
    <property type="interactions" value="696"/>
</dbReference>
<keyword evidence="3" id="KW-1185">Reference proteome</keyword>
<evidence type="ECO:0000313" key="2">
    <source>
        <dbReference type="Ensembl" id="ENSLACP00000023466.1"/>
    </source>
</evidence>
<dbReference type="EMBL" id="AFYH01182642">
    <property type="status" value="NOT_ANNOTATED_CDS"/>
    <property type="molecule type" value="Genomic_DNA"/>
</dbReference>
<dbReference type="CDD" id="cd08319">
    <property type="entry name" value="Death_RAIDD"/>
    <property type="match status" value="1"/>
</dbReference>
<dbReference type="GeneTree" id="ENSGT00390000014448"/>
<dbReference type="AlphaFoldDB" id="M3XL60"/>
<dbReference type="Pfam" id="PF00531">
    <property type="entry name" value="Death"/>
    <property type="match status" value="1"/>
</dbReference>
<reference evidence="3" key="1">
    <citation type="submission" date="2011-08" db="EMBL/GenBank/DDBJ databases">
        <title>The draft genome of Latimeria chalumnae.</title>
        <authorList>
            <person name="Di Palma F."/>
            <person name="Alfoldi J."/>
            <person name="Johnson J."/>
            <person name="Berlin A."/>
            <person name="Gnerre S."/>
            <person name="Jaffe D."/>
            <person name="MacCallum I."/>
            <person name="Young S."/>
            <person name="Walker B.J."/>
            <person name="Lander E."/>
            <person name="Lindblad-Toh K."/>
        </authorList>
    </citation>
    <scope>NUCLEOTIDE SEQUENCE [LARGE SCALE GENOMIC DNA]</scope>
    <source>
        <strain evidence="3">Wild caught</strain>
    </source>
</reference>
<reference evidence="2" key="3">
    <citation type="submission" date="2025-09" db="UniProtKB">
        <authorList>
            <consortium name="Ensembl"/>
        </authorList>
    </citation>
    <scope>IDENTIFICATION</scope>
</reference>
<protein>
    <submittedName>
        <fullName evidence="2">CASP2 and RIPK1 domain containing adaptor with death domain</fullName>
    </submittedName>
</protein>
<dbReference type="Proteomes" id="UP000008672">
    <property type="component" value="Unassembled WGS sequence"/>
</dbReference>
<dbReference type="eggNOG" id="ENOG502R26C">
    <property type="taxonomic scope" value="Eukaryota"/>
</dbReference>
<accession>M3XL60</accession>
<dbReference type="GO" id="GO:0007165">
    <property type="term" value="P:signal transduction"/>
    <property type="evidence" value="ECO:0007669"/>
    <property type="project" value="InterPro"/>
</dbReference>